<reference evidence="1" key="1">
    <citation type="submission" date="2014-11" db="EMBL/GenBank/DDBJ databases">
        <authorList>
            <person name="Amaro Gonzalez C."/>
        </authorList>
    </citation>
    <scope>NUCLEOTIDE SEQUENCE</scope>
</reference>
<dbReference type="AlphaFoldDB" id="A0A0E9QFH9"/>
<reference evidence="1" key="2">
    <citation type="journal article" date="2015" name="Fish Shellfish Immunol.">
        <title>Early steps in the European eel (Anguilla anguilla)-Vibrio vulnificus interaction in the gills: Role of the RtxA13 toxin.</title>
        <authorList>
            <person name="Callol A."/>
            <person name="Pajuelo D."/>
            <person name="Ebbesson L."/>
            <person name="Teles M."/>
            <person name="MacKenzie S."/>
            <person name="Amaro C."/>
        </authorList>
    </citation>
    <scope>NUCLEOTIDE SEQUENCE</scope>
</reference>
<name>A0A0E9QFH9_ANGAN</name>
<organism evidence="1">
    <name type="scientific">Anguilla anguilla</name>
    <name type="common">European freshwater eel</name>
    <name type="synonym">Muraena anguilla</name>
    <dbReference type="NCBI Taxonomy" id="7936"/>
    <lineage>
        <taxon>Eukaryota</taxon>
        <taxon>Metazoa</taxon>
        <taxon>Chordata</taxon>
        <taxon>Craniata</taxon>
        <taxon>Vertebrata</taxon>
        <taxon>Euteleostomi</taxon>
        <taxon>Actinopterygii</taxon>
        <taxon>Neopterygii</taxon>
        <taxon>Teleostei</taxon>
        <taxon>Anguilliformes</taxon>
        <taxon>Anguillidae</taxon>
        <taxon>Anguilla</taxon>
    </lineage>
</organism>
<dbReference type="EMBL" id="GBXM01093340">
    <property type="protein sequence ID" value="JAH15237.1"/>
    <property type="molecule type" value="Transcribed_RNA"/>
</dbReference>
<protein>
    <submittedName>
        <fullName evidence="1">Uncharacterized protein</fullName>
    </submittedName>
</protein>
<sequence>MTHHAHTKFMFVCKLICDITEINIMKNVIVR</sequence>
<accession>A0A0E9QFH9</accession>
<proteinExistence type="predicted"/>
<evidence type="ECO:0000313" key="1">
    <source>
        <dbReference type="EMBL" id="JAH15237.1"/>
    </source>
</evidence>